<name>A0ABN3A8C8_9ACTN</name>
<keyword evidence="2" id="KW-1185">Reference proteome</keyword>
<protein>
    <submittedName>
        <fullName evidence="1">Uncharacterized protein</fullName>
    </submittedName>
</protein>
<sequence length="271" mass="28400">MPQLSLSAAQPDARSAATYLKALQFPAAATRPALATTSFPRSSRVIDGSLAALRERESDGDPSVDLTVCAPNDTVVGRFHTGRRIDNRPESLPNWRVSTTTPETAAAISQLLGGATADDWAQGVVTGSPAVRVVLDGADSVTTELRLWGPQGLVHHCDGVLFLSPAEVQGAPCGCPESSEERAALAKKLRAPQPATTVVFRLAGRYDLGRFEFSSPSRILADAAVTARTQLAGIAGEALCELALELVTVSVGGGVEVSYRKPTLTVLGPWS</sequence>
<reference evidence="1 2" key="1">
    <citation type="journal article" date="2019" name="Int. J. Syst. Evol. Microbiol.">
        <title>The Global Catalogue of Microorganisms (GCM) 10K type strain sequencing project: providing services to taxonomists for standard genome sequencing and annotation.</title>
        <authorList>
            <consortium name="The Broad Institute Genomics Platform"/>
            <consortium name="The Broad Institute Genome Sequencing Center for Infectious Disease"/>
            <person name="Wu L."/>
            <person name="Ma J."/>
        </authorList>
    </citation>
    <scope>NUCLEOTIDE SEQUENCE [LARGE SCALE GENOMIC DNA]</scope>
    <source>
        <strain evidence="1 2">JCM 14560</strain>
    </source>
</reference>
<accession>A0ABN3A8C8</accession>
<dbReference type="Proteomes" id="UP001422759">
    <property type="component" value="Unassembled WGS sequence"/>
</dbReference>
<dbReference type="Pfam" id="PF18897">
    <property type="entry name" value="Gp3-like"/>
    <property type="match status" value="1"/>
</dbReference>
<dbReference type="InterPro" id="IPR043991">
    <property type="entry name" value="Gp3-like"/>
</dbReference>
<comment type="caution">
    <text evidence="1">The sequence shown here is derived from an EMBL/GenBank/DDBJ whole genome shotgun (WGS) entry which is preliminary data.</text>
</comment>
<proteinExistence type="predicted"/>
<evidence type="ECO:0000313" key="2">
    <source>
        <dbReference type="Proteomes" id="UP001422759"/>
    </source>
</evidence>
<dbReference type="EMBL" id="BAAANT010000050">
    <property type="protein sequence ID" value="GAA2156080.1"/>
    <property type="molecule type" value="Genomic_DNA"/>
</dbReference>
<evidence type="ECO:0000313" key="1">
    <source>
        <dbReference type="EMBL" id="GAA2156080.1"/>
    </source>
</evidence>
<organism evidence="1 2">
    <name type="scientific">Kitasatospora kazusensis</name>
    <dbReference type="NCBI Taxonomy" id="407974"/>
    <lineage>
        <taxon>Bacteria</taxon>
        <taxon>Bacillati</taxon>
        <taxon>Actinomycetota</taxon>
        <taxon>Actinomycetes</taxon>
        <taxon>Kitasatosporales</taxon>
        <taxon>Streptomycetaceae</taxon>
        <taxon>Kitasatospora</taxon>
    </lineage>
</organism>
<gene>
    <name evidence="1" type="ORF">GCM10009760_56660</name>
</gene>
<dbReference type="RefSeq" id="WP_344468824.1">
    <property type="nucleotide sequence ID" value="NZ_BAAANT010000050.1"/>
</dbReference>